<organism evidence="5 6">
    <name type="scientific">Streptomyces phaeochromogenes</name>
    <dbReference type="NCBI Taxonomy" id="1923"/>
    <lineage>
        <taxon>Bacteria</taxon>
        <taxon>Bacillati</taxon>
        <taxon>Actinomycetota</taxon>
        <taxon>Actinomycetes</taxon>
        <taxon>Kitasatosporales</taxon>
        <taxon>Streptomycetaceae</taxon>
        <taxon>Streptomyces</taxon>
        <taxon>Streptomyces phaeochromogenes group</taxon>
    </lineage>
</organism>
<dbReference type="SUPFAM" id="SSF46894">
    <property type="entry name" value="C-terminal effector domain of the bipartite response regulators"/>
    <property type="match status" value="1"/>
</dbReference>
<evidence type="ECO:0000313" key="5">
    <source>
        <dbReference type="EMBL" id="WSD14680.1"/>
    </source>
</evidence>
<evidence type="ECO:0000256" key="2">
    <source>
        <dbReference type="ARBA" id="ARBA00023125"/>
    </source>
</evidence>
<dbReference type="PROSITE" id="PS50043">
    <property type="entry name" value="HTH_LUXR_2"/>
    <property type="match status" value="1"/>
</dbReference>
<keyword evidence="1" id="KW-0805">Transcription regulation</keyword>
<name>A0ABZ1HBG3_STRPH</name>
<gene>
    <name evidence="5" type="ORF">OHB35_16280</name>
</gene>
<dbReference type="SMART" id="SM00421">
    <property type="entry name" value="HTH_LUXR"/>
    <property type="match status" value="1"/>
</dbReference>
<dbReference type="InterPro" id="IPR039420">
    <property type="entry name" value="WalR-like"/>
</dbReference>
<dbReference type="RefSeq" id="WP_326759250.1">
    <property type="nucleotide sequence ID" value="NZ_CP109135.1"/>
</dbReference>
<dbReference type="InterPro" id="IPR000792">
    <property type="entry name" value="Tscrpt_reg_LuxR_C"/>
</dbReference>
<feature type="domain" description="HTH luxR-type" evidence="4">
    <location>
        <begin position="128"/>
        <end position="193"/>
    </location>
</feature>
<dbReference type="PRINTS" id="PR00038">
    <property type="entry name" value="HTHLUXR"/>
</dbReference>
<sequence length="199" mass="21619">MESKLKLSVVAEGKTRDVPYLVKVTRPELVLFCYSSYKDAIQPLTQLGQLTKSPAALVITEFISEKGARRLLTLGVSGILLQESASQHLPWAVIAASHGGCALSPEISKQVIHEYTAPATESAQKRAAQERICTLTAREREVLELLSEGLANQAIAHALTISPGTVKDHVRSVCSKLNVDSRFHAARIAWQAKEVHVSA</sequence>
<dbReference type="Proteomes" id="UP001340816">
    <property type="component" value="Chromosome"/>
</dbReference>
<keyword evidence="3" id="KW-0804">Transcription</keyword>
<dbReference type="PANTHER" id="PTHR43214">
    <property type="entry name" value="TWO-COMPONENT RESPONSE REGULATOR"/>
    <property type="match status" value="1"/>
</dbReference>
<proteinExistence type="predicted"/>
<dbReference type="CDD" id="cd06170">
    <property type="entry name" value="LuxR_C_like"/>
    <property type="match status" value="1"/>
</dbReference>
<dbReference type="InterPro" id="IPR016032">
    <property type="entry name" value="Sig_transdc_resp-reg_C-effctor"/>
</dbReference>
<evidence type="ECO:0000256" key="1">
    <source>
        <dbReference type="ARBA" id="ARBA00023015"/>
    </source>
</evidence>
<evidence type="ECO:0000259" key="4">
    <source>
        <dbReference type="PROSITE" id="PS50043"/>
    </source>
</evidence>
<accession>A0ABZ1HBG3</accession>
<dbReference type="Gene3D" id="3.40.50.2300">
    <property type="match status" value="1"/>
</dbReference>
<keyword evidence="2" id="KW-0238">DNA-binding</keyword>
<dbReference type="PANTHER" id="PTHR43214:SF24">
    <property type="entry name" value="TRANSCRIPTIONAL REGULATORY PROTEIN NARL-RELATED"/>
    <property type="match status" value="1"/>
</dbReference>
<dbReference type="EMBL" id="CP109135">
    <property type="protein sequence ID" value="WSD14680.1"/>
    <property type="molecule type" value="Genomic_DNA"/>
</dbReference>
<evidence type="ECO:0000256" key="3">
    <source>
        <dbReference type="ARBA" id="ARBA00023163"/>
    </source>
</evidence>
<keyword evidence="6" id="KW-1185">Reference proteome</keyword>
<reference evidence="5 6" key="1">
    <citation type="submission" date="2022-10" db="EMBL/GenBank/DDBJ databases">
        <title>The complete genomes of actinobacterial strains from the NBC collection.</title>
        <authorList>
            <person name="Joergensen T.S."/>
            <person name="Alvarez Arevalo M."/>
            <person name="Sterndorff E.B."/>
            <person name="Faurdal D."/>
            <person name="Vuksanovic O."/>
            <person name="Mourched A.-S."/>
            <person name="Charusanti P."/>
            <person name="Shaw S."/>
            <person name="Blin K."/>
            <person name="Weber T."/>
        </authorList>
    </citation>
    <scope>NUCLEOTIDE SEQUENCE [LARGE SCALE GENOMIC DNA]</scope>
    <source>
        <strain evidence="5 6">NBC 01752</strain>
    </source>
</reference>
<dbReference type="PROSITE" id="PS00622">
    <property type="entry name" value="HTH_LUXR_1"/>
    <property type="match status" value="1"/>
</dbReference>
<dbReference type="Pfam" id="PF00196">
    <property type="entry name" value="GerE"/>
    <property type="match status" value="1"/>
</dbReference>
<evidence type="ECO:0000313" key="6">
    <source>
        <dbReference type="Proteomes" id="UP001340816"/>
    </source>
</evidence>
<protein>
    <submittedName>
        <fullName evidence="5">Response regulator transcription factor</fullName>
    </submittedName>
</protein>